<dbReference type="AlphaFoldDB" id="A0A8T1VW36"/>
<name>A0A8T1VW36_9STRA</name>
<accession>A0A8T1VW36</accession>
<dbReference type="EMBL" id="JAGDFM010000129">
    <property type="protein sequence ID" value="KAG7385136.1"/>
    <property type="molecule type" value="Genomic_DNA"/>
</dbReference>
<dbReference type="Proteomes" id="UP000694044">
    <property type="component" value="Unassembled WGS sequence"/>
</dbReference>
<protein>
    <submittedName>
        <fullName evidence="1">Uncharacterized protein</fullName>
    </submittedName>
</protein>
<evidence type="ECO:0000313" key="1">
    <source>
        <dbReference type="EMBL" id="KAG7385136.1"/>
    </source>
</evidence>
<evidence type="ECO:0000313" key="2">
    <source>
        <dbReference type="Proteomes" id="UP000694044"/>
    </source>
</evidence>
<sequence length="191" mass="21946">MHVYVPLKQCRQLVGPLIIFQHQHSSASKFETNGYVVFYAAVHEDVINTWRSLSRNPLNVWFTAGLLDINEEDPIGDEWFVDDERLIEDDGRFQAVVLDQDGRNMSRSLKRFYRAFFRNARANDWRLMKKLAGTADLSARRVFSSVSIGADIIDVSAMPGSIVVATDDDMCFYTYGWNSKVALRSNRRRSN</sequence>
<proteinExistence type="predicted"/>
<dbReference type="OrthoDB" id="127841at2759"/>
<gene>
    <name evidence="1" type="ORF">PHYPSEUDO_001849</name>
</gene>
<organism evidence="1 2">
    <name type="scientific">Phytophthora pseudosyringae</name>
    <dbReference type="NCBI Taxonomy" id="221518"/>
    <lineage>
        <taxon>Eukaryota</taxon>
        <taxon>Sar</taxon>
        <taxon>Stramenopiles</taxon>
        <taxon>Oomycota</taxon>
        <taxon>Peronosporomycetes</taxon>
        <taxon>Peronosporales</taxon>
        <taxon>Peronosporaceae</taxon>
        <taxon>Phytophthora</taxon>
    </lineage>
</organism>
<comment type="caution">
    <text evidence="1">The sequence shown here is derived from an EMBL/GenBank/DDBJ whole genome shotgun (WGS) entry which is preliminary data.</text>
</comment>
<reference evidence="1" key="1">
    <citation type="submission" date="2021-02" db="EMBL/GenBank/DDBJ databases">
        <authorList>
            <person name="Palmer J.M."/>
        </authorList>
    </citation>
    <scope>NUCLEOTIDE SEQUENCE</scope>
    <source>
        <strain evidence="1">SCRP734</strain>
    </source>
</reference>
<keyword evidence="2" id="KW-1185">Reference proteome</keyword>